<evidence type="ECO:0000313" key="1">
    <source>
        <dbReference type="EMBL" id="GMF06083.1"/>
    </source>
</evidence>
<sequence length="174" mass="19525">MQKAYIRFGLLPKREVSNADTFTSNLSGPNSTFNDSYDSIRKTPEHTLIVNHKEDDEFEDNAPSQATSIYTSDKNATPKLEDEGNGVFVNYRKHDDVLPPVPVKSLSTNGNNTNGKDSDSESLISFEPKYISNKDINARETVYKKGNAENDSSSDNSFDGKFIDVTKSQFFREH</sequence>
<gene>
    <name evidence="1" type="ORF">Amon02_001255700</name>
</gene>
<protein>
    <submittedName>
        <fullName evidence="1">Unnamed protein product</fullName>
    </submittedName>
</protein>
<name>A0ACB5UBB0_AMBMO</name>
<evidence type="ECO:0000313" key="2">
    <source>
        <dbReference type="Proteomes" id="UP001165064"/>
    </source>
</evidence>
<organism evidence="1 2">
    <name type="scientific">Ambrosiozyma monospora</name>
    <name type="common">Yeast</name>
    <name type="synonym">Endomycopsis monosporus</name>
    <dbReference type="NCBI Taxonomy" id="43982"/>
    <lineage>
        <taxon>Eukaryota</taxon>
        <taxon>Fungi</taxon>
        <taxon>Dikarya</taxon>
        <taxon>Ascomycota</taxon>
        <taxon>Saccharomycotina</taxon>
        <taxon>Pichiomycetes</taxon>
        <taxon>Pichiales</taxon>
        <taxon>Pichiaceae</taxon>
        <taxon>Ambrosiozyma</taxon>
    </lineage>
</organism>
<dbReference type="Proteomes" id="UP001165064">
    <property type="component" value="Unassembled WGS sequence"/>
</dbReference>
<accession>A0ACB5UBB0</accession>
<keyword evidence="2" id="KW-1185">Reference proteome</keyword>
<reference evidence="1" key="1">
    <citation type="submission" date="2023-04" db="EMBL/GenBank/DDBJ databases">
        <title>Ambrosiozyma monospora NBRC 10751.</title>
        <authorList>
            <person name="Ichikawa N."/>
            <person name="Sato H."/>
            <person name="Tonouchi N."/>
        </authorList>
    </citation>
    <scope>NUCLEOTIDE SEQUENCE</scope>
    <source>
        <strain evidence="1">NBRC 10751</strain>
    </source>
</reference>
<comment type="caution">
    <text evidence="1">The sequence shown here is derived from an EMBL/GenBank/DDBJ whole genome shotgun (WGS) entry which is preliminary data.</text>
</comment>
<dbReference type="EMBL" id="BSXS01014861">
    <property type="protein sequence ID" value="GMF06083.1"/>
    <property type="molecule type" value="Genomic_DNA"/>
</dbReference>
<proteinExistence type="predicted"/>